<feature type="region of interest" description="Disordered" evidence="1">
    <location>
        <begin position="440"/>
        <end position="467"/>
    </location>
</feature>
<keyword evidence="4" id="KW-1185">Reference proteome</keyword>
<name>A0A8T1MDA1_CLOSI</name>
<protein>
    <submittedName>
        <fullName evidence="3">Uncharacterized protein</fullName>
    </submittedName>
</protein>
<dbReference type="Proteomes" id="UP000286415">
    <property type="component" value="Unassembled WGS sequence"/>
</dbReference>
<keyword evidence="2" id="KW-0812">Transmembrane</keyword>
<keyword evidence="2" id="KW-1133">Transmembrane helix</keyword>
<sequence>MSVQGHLPSGQSDDDTAYQLSVNLVMQSDSRLIIDPSYRDEAHFSEDYDYDLVGKPTSNRIRRLQNHLGSMRQFLESYQVEIFLSTLLFFALFLLIPCIIRWFGECWTSLMILQTVSKQRNKIRKKEQSNKSLLKQDNFTDQYTRVAIQAYTGLWRVFEGARKIPIPITGEEYEMLRYIFVCSPLTAKASGLSFRSSQTDSVESTKIIPEQTDEQPVCTKCEPWICKTKEEGTPSSEPSSPNLEGTLSKSDSLESMPLIPEQTKMRPVSVEYPPLISKTKEKISSLESSSRGPGDRLELTGWLLEYKRRLQEAMEQAPVNKTPVLPSRASSTSSPHEQKLSRLESLEATDTEFFRPVWEPTHEALERSLGPGKCFYPSGTIPAHLAEKLNIDQAALPIDDKHRPNVYFRKASSDPHSLEVSGSSVHSQENEDVLMEELRRMAGIDGRKKRKGKKGHRKSKRMNEEKS</sequence>
<feature type="transmembrane region" description="Helical" evidence="2">
    <location>
        <begin position="82"/>
        <end position="104"/>
    </location>
</feature>
<dbReference type="AlphaFoldDB" id="A0A8T1MDA1"/>
<dbReference type="EMBL" id="NIRI02000056">
    <property type="protein sequence ID" value="KAG5446815.1"/>
    <property type="molecule type" value="Genomic_DNA"/>
</dbReference>
<gene>
    <name evidence="3" type="ORF">CSKR_203618</name>
</gene>
<keyword evidence="2" id="KW-0472">Membrane</keyword>
<feature type="compositionally biased region" description="Basic residues" evidence="1">
    <location>
        <begin position="447"/>
        <end position="460"/>
    </location>
</feature>
<evidence type="ECO:0000256" key="1">
    <source>
        <dbReference type="SAM" id="MobiDB-lite"/>
    </source>
</evidence>
<reference evidence="3 4" key="2">
    <citation type="journal article" date="2021" name="Genomics">
        <title>High-quality reference genome for Clonorchis sinensis.</title>
        <authorList>
            <person name="Young N.D."/>
            <person name="Stroehlein A.J."/>
            <person name="Kinkar L."/>
            <person name="Wang T."/>
            <person name="Sohn W.M."/>
            <person name="Chang B.C.H."/>
            <person name="Kaur P."/>
            <person name="Weisz D."/>
            <person name="Dudchenko O."/>
            <person name="Aiden E.L."/>
            <person name="Korhonen P.K."/>
            <person name="Gasser R.B."/>
        </authorList>
    </citation>
    <scope>NUCLEOTIDE SEQUENCE [LARGE SCALE GENOMIC DNA]</scope>
    <source>
        <strain evidence="3">Cs-k2</strain>
    </source>
</reference>
<evidence type="ECO:0000313" key="3">
    <source>
        <dbReference type="EMBL" id="KAG5446815.1"/>
    </source>
</evidence>
<evidence type="ECO:0000313" key="4">
    <source>
        <dbReference type="Proteomes" id="UP000286415"/>
    </source>
</evidence>
<reference evidence="3 4" key="1">
    <citation type="journal article" date="2018" name="Biotechnol. Adv.">
        <title>Improved genomic resources and new bioinformatic workflow for the carcinogenic parasite Clonorchis sinensis: Biotechnological implications.</title>
        <authorList>
            <person name="Wang D."/>
            <person name="Korhonen P.K."/>
            <person name="Gasser R.B."/>
            <person name="Young N.D."/>
        </authorList>
    </citation>
    <scope>NUCLEOTIDE SEQUENCE [LARGE SCALE GENOMIC DNA]</scope>
    <source>
        <strain evidence="3">Cs-k2</strain>
    </source>
</reference>
<comment type="caution">
    <text evidence="3">The sequence shown here is derived from an EMBL/GenBank/DDBJ whole genome shotgun (WGS) entry which is preliminary data.</text>
</comment>
<feature type="region of interest" description="Disordered" evidence="1">
    <location>
        <begin position="412"/>
        <end position="431"/>
    </location>
</feature>
<proteinExistence type="predicted"/>
<organism evidence="3 4">
    <name type="scientific">Clonorchis sinensis</name>
    <name type="common">Chinese liver fluke</name>
    <dbReference type="NCBI Taxonomy" id="79923"/>
    <lineage>
        <taxon>Eukaryota</taxon>
        <taxon>Metazoa</taxon>
        <taxon>Spiralia</taxon>
        <taxon>Lophotrochozoa</taxon>
        <taxon>Platyhelminthes</taxon>
        <taxon>Trematoda</taxon>
        <taxon>Digenea</taxon>
        <taxon>Opisthorchiida</taxon>
        <taxon>Opisthorchiata</taxon>
        <taxon>Opisthorchiidae</taxon>
        <taxon>Clonorchis</taxon>
    </lineage>
</organism>
<evidence type="ECO:0000256" key="2">
    <source>
        <dbReference type="SAM" id="Phobius"/>
    </source>
</evidence>
<feature type="region of interest" description="Disordered" evidence="1">
    <location>
        <begin position="317"/>
        <end position="342"/>
    </location>
</feature>
<dbReference type="OrthoDB" id="6270973at2759"/>
<accession>A0A8T1MDA1</accession>
<feature type="region of interest" description="Disordered" evidence="1">
    <location>
        <begin position="229"/>
        <end position="253"/>
    </location>
</feature>